<name>A0A5C3M3A6_9AGAR</name>
<dbReference type="GO" id="GO:0043386">
    <property type="term" value="P:mycotoxin biosynthetic process"/>
    <property type="evidence" value="ECO:0007669"/>
    <property type="project" value="InterPro"/>
</dbReference>
<dbReference type="EMBL" id="ML213602">
    <property type="protein sequence ID" value="TFK38668.1"/>
    <property type="molecule type" value="Genomic_DNA"/>
</dbReference>
<dbReference type="STRING" id="68775.A0A5C3M3A6"/>
<keyword evidence="4" id="KW-1185">Reference proteome</keyword>
<dbReference type="Gene3D" id="3.30.559.10">
    <property type="entry name" value="Chloramphenicol acetyltransferase-like domain"/>
    <property type="match status" value="1"/>
</dbReference>
<dbReference type="GO" id="GO:0016407">
    <property type="term" value="F:acetyltransferase activity"/>
    <property type="evidence" value="ECO:0007669"/>
    <property type="project" value="InterPro"/>
</dbReference>
<dbReference type="OrthoDB" id="2548233at2759"/>
<comment type="similarity">
    <text evidence="1">Belongs to the trichothecene O-acetyltransferase family.</text>
</comment>
<dbReference type="PANTHER" id="PTHR42034:SF1">
    <property type="entry name" value="CONDENSATION DOMAIN-CONTAINING PROTEIN"/>
    <property type="match status" value="1"/>
</dbReference>
<dbReference type="Proteomes" id="UP000308652">
    <property type="component" value="Unassembled WGS sequence"/>
</dbReference>
<evidence type="ECO:0000256" key="2">
    <source>
        <dbReference type="ARBA" id="ARBA00022679"/>
    </source>
</evidence>
<accession>A0A5C3M3A6</accession>
<keyword evidence="2" id="KW-0808">Transferase</keyword>
<evidence type="ECO:0000313" key="4">
    <source>
        <dbReference type="Proteomes" id="UP000308652"/>
    </source>
</evidence>
<protein>
    <submittedName>
        <fullName evidence="3">Uncharacterized protein</fullName>
    </submittedName>
</protein>
<gene>
    <name evidence="3" type="ORF">BDQ12DRAFT_605022</name>
</gene>
<dbReference type="PANTHER" id="PTHR42034">
    <property type="entry name" value="CHROMOSOME 7, WHOLE GENOME SHOTGUN SEQUENCE-RELATED"/>
    <property type="match status" value="1"/>
</dbReference>
<sequence length="523" mass="57241">MSAKDLLTPFDLDIYHWKPLSSDNPSEGRIRPLGGGENTQDVFNRYLKGEQTLFFGLLVGLGSPRSREELVNASRKAWVWLRYHIPLVASRIEIAEGDTPMLVYRTESAAEVATWASRTFIVDEQASGNIDLDGLRHKLGPMKVPSGDGDQAWLHLVPGVVDANGAVSQFGLLLHTHHTPYDGVGLKIIFNRYLAQLAQLLDPQEAVESPLSWGKELDNLPPAVFTILAPTEPLPVPPTSSEEPTFANPYYASLGANPHGFVPKAIPEEWPDSQRASVIFTKDESAAVMKALKHSSGVKYTLTHIAHAALAMTVLADNPPTSDAASKALYNLSLADCRDRLKEPYSSREGYPGYALGVQAMGLPVNVFLSDKGEPLPLDKNTLGKAAKALRNLYAAEKDLPARLSYMAHGAIIFGGQMKQGISASMFPLNQGYSFSSDGPGERYLNATFTDSTGTTCLTVEHFFTSLNRTDPGPFFRISSWGGIIDLSADFNAKSTPVETAKKYVTQWKEFMILASEFEDENY</sequence>
<evidence type="ECO:0000313" key="3">
    <source>
        <dbReference type="EMBL" id="TFK38668.1"/>
    </source>
</evidence>
<dbReference type="Pfam" id="PF07428">
    <property type="entry name" value="Tri3"/>
    <property type="match status" value="1"/>
</dbReference>
<dbReference type="Gene3D" id="3.30.559.30">
    <property type="entry name" value="Nonribosomal peptide synthetase, condensation domain"/>
    <property type="match status" value="1"/>
</dbReference>
<proteinExistence type="inferred from homology"/>
<evidence type="ECO:0000256" key="1">
    <source>
        <dbReference type="ARBA" id="ARBA00006439"/>
    </source>
</evidence>
<dbReference type="InterPro" id="IPR009992">
    <property type="entry name" value="Tri3/Sat12/Sat16/Mac1"/>
</dbReference>
<reference evidence="3 4" key="1">
    <citation type="journal article" date="2019" name="Nat. Ecol. Evol.">
        <title>Megaphylogeny resolves global patterns of mushroom evolution.</title>
        <authorList>
            <person name="Varga T."/>
            <person name="Krizsan K."/>
            <person name="Foldi C."/>
            <person name="Dima B."/>
            <person name="Sanchez-Garcia M."/>
            <person name="Sanchez-Ramirez S."/>
            <person name="Szollosi G.J."/>
            <person name="Szarkandi J.G."/>
            <person name="Papp V."/>
            <person name="Albert L."/>
            <person name="Andreopoulos W."/>
            <person name="Angelini C."/>
            <person name="Antonin V."/>
            <person name="Barry K.W."/>
            <person name="Bougher N.L."/>
            <person name="Buchanan P."/>
            <person name="Buyck B."/>
            <person name="Bense V."/>
            <person name="Catcheside P."/>
            <person name="Chovatia M."/>
            <person name="Cooper J."/>
            <person name="Damon W."/>
            <person name="Desjardin D."/>
            <person name="Finy P."/>
            <person name="Geml J."/>
            <person name="Haridas S."/>
            <person name="Hughes K."/>
            <person name="Justo A."/>
            <person name="Karasinski D."/>
            <person name="Kautmanova I."/>
            <person name="Kiss B."/>
            <person name="Kocsube S."/>
            <person name="Kotiranta H."/>
            <person name="LaButti K.M."/>
            <person name="Lechner B.E."/>
            <person name="Liimatainen K."/>
            <person name="Lipzen A."/>
            <person name="Lukacs Z."/>
            <person name="Mihaltcheva S."/>
            <person name="Morgado L.N."/>
            <person name="Niskanen T."/>
            <person name="Noordeloos M.E."/>
            <person name="Ohm R.A."/>
            <person name="Ortiz-Santana B."/>
            <person name="Ovrebo C."/>
            <person name="Racz N."/>
            <person name="Riley R."/>
            <person name="Savchenko A."/>
            <person name="Shiryaev A."/>
            <person name="Soop K."/>
            <person name="Spirin V."/>
            <person name="Szebenyi C."/>
            <person name="Tomsovsky M."/>
            <person name="Tulloss R.E."/>
            <person name="Uehling J."/>
            <person name="Grigoriev I.V."/>
            <person name="Vagvolgyi C."/>
            <person name="Papp T."/>
            <person name="Martin F.M."/>
            <person name="Miettinen O."/>
            <person name="Hibbett D.S."/>
            <person name="Nagy L.G."/>
        </authorList>
    </citation>
    <scope>NUCLEOTIDE SEQUENCE [LARGE SCALE GENOMIC DNA]</scope>
    <source>
        <strain evidence="3 4">CBS 166.37</strain>
    </source>
</reference>
<dbReference type="InterPro" id="IPR023213">
    <property type="entry name" value="CAT-like_dom_sf"/>
</dbReference>
<organism evidence="3 4">
    <name type="scientific">Crucibulum laeve</name>
    <dbReference type="NCBI Taxonomy" id="68775"/>
    <lineage>
        <taxon>Eukaryota</taxon>
        <taxon>Fungi</taxon>
        <taxon>Dikarya</taxon>
        <taxon>Basidiomycota</taxon>
        <taxon>Agaricomycotina</taxon>
        <taxon>Agaricomycetes</taxon>
        <taxon>Agaricomycetidae</taxon>
        <taxon>Agaricales</taxon>
        <taxon>Agaricineae</taxon>
        <taxon>Nidulariaceae</taxon>
        <taxon>Crucibulum</taxon>
    </lineage>
</organism>
<dbReference type="AlphaFoldDB" id="A0A5C3M3A6"/>